<keyword evidence="10" id="KW-1185">Reference proteome</keyword>
<evidence type="ECO:0000256" key="7">
    <source>
        <dbReference type="SAM" id="Phobius"/>
    </source>
</evidence>
<feature type="domain" description="TM7S3/TM198-like" evidence="8">
    <location>
        <begin position="2"/>
        <end position="108"/>
    </location>
</feature>
<gene>
    <name evidence="9" type="ORF">CONCODRAFT_78895</name>
</gene>
<dbReference type="OrthoDB" id="102260at2759"/>
<dbReference type="EMBL" id="KQ964505">
    <property type="protein sequence ID" value="KXN70344.1"/>
    <property type="molecule type" value="Genomic_DNA"/>
</dbReference>
<comment type="similarity">
    <text evidence="2">Belongs to the TMEM198 family.</text>
</comment>
<evidence type="ECO:0000256" key="5">
    <source>
        <dbReference type="ARBA" id="ARBA00023136"/>
    </source>
</evidence>
<evidence type="ECO:0000256" key="1">
    <source>
        <dbReference type="ARBA" id="ARBA00004141"/>
    </source>
</evidence>
<evidence type="ECO:0000313" key="9">
    <source>
        <dbReference type="EMBL" id="KXN70344.1"/>
    </source>
</evidence>
<name>A0A137P5Y4_CONC2</name>
<proteinExistence type="inferred from homology"/>
<evidence type="ECO:0000256" key="2">
    <source>
        <dbReference type="ARBA" id="ARBA00006244"/>
    </source>
</evidence>
<evidence type="ECO:0000256" key="4">
    <source>
        <dbReference type="ARBA" id="ARBA00022989"/>
    </source>
</evidence>
<sequence length="123" mass="13531">MGFSIGGLIVNGISSLQDSFWTRLGIMIGCGLAVSILMIFLMSIMIVVATAFVGSQLFMIGVDVLANKGYLMFVEVYSKFKSVQMTPVLWAMLGSSLVLTLIGILVQWKAFSKKEYYDNKGNR</sequence>
<dbReference type="InterPro" id="IPR025256">
    <property type="entry name" value="TM7S3/TM198-like_dom"/>
</dbReference>
<comment type="subcellular location">
    <subcellularLocation>
        <location evidence="1">Membrane</location>
        <topology evidence="1">Multi-pass membrane protein</topology>
    </subcellularLocation>
</comment>
<evidence type="ECO:0000256" key="6">
    <source>
        <dbReference type="ARBA" id="ARBA00049737"/>
    </source>
</evidence>
<evidence type="ECO:0000259" key="8">
    <source>
        <dbReference type="Pfam" id="PF13886"/>
    </source>
</evidence>
<dbReference type="AlphaFoldDB" id="A0A137P5Y4"/>
<feature type="transmembrane region" description="Helical" evidence="7">
    <location>
        <begin position="87"/>
        <end position="106"/>
    </location>
</feature>
<dbReference type="PANTHER" id="PTHR31247:SF5">
    <property type="entry name" value="DUF4203 DOMAIN-CONTAINING PROTEIN"/>
    <property type="match status" value="1"/>
</dbReference>
<reference evidence="9 10" key="1">
    <citation type="journal article" date="2015" name="Genome Biol. Evol.">
        <title>Phylogenomic analyses indicate that early fungi evolved digesting cell walls of algal ancestors of land plants.</title>
        <authorList>
            <person name="Chang Y."/>
            <person name="Wang S."/>
            <person name="Sekimoto S."/>
            <person name="Aerts A.L."/>
            <person name="Choi C."/>
            <person name="Clum A."/>
            <person name="LaButti K.M."/>
            <person name="Lindquist E.A."/>
            <person name="Yee Ngan C."/>
            <person name="Ohm R.A."/>
            <person name="Salamov A.A."/>
            <person name="Grigoriev I.V."/>
            <person name="Spatafora J.W."/>
            <person name="Berbee M.L."/>
        </authorList>
    </citation>
    <scope>NUCLEOTIDE SEQUENCE [LARGE SCALE GENOMIC DNA]</scope>
    <source>
        <strain evidence="9 10">NRRL 28638</strain>
    </source>
</reference>
<dbReference type="Pfam" id="PF13886">
    <property type="entry name" value="TM7S3_TM198"/>
    <property type="match status" value="1"/>
</dbReference>
<organism evidence="9 10">
    <name type="scientific">Conidiobolus coronatus (strain ATCC 28846 / CBS 209.66 / NRRL 28638)</name>
    <name type="common">Delacroixia coronata</name>
    <dbReference type="NCBI Taxonomy" id="796925"/>
    <lineage>
        <taxon>Eukaryota</taxon>
        <taxon>Fungi</taxon>
        <taxon>Fungi incertae sedis</taxon>
        <taxon>Zoopagomycota</taxon>
        <taxon>Entomophthoromycotina</taxon>
        <taxon>Entomophthoromycetes</taxon>
        <taxon>Entomophthorales</taxon>
        <taxon>Ancylistaceae</taxon>
        <taxon>Conidiobolus</taxon>
    </lineage>
</organism>
<dbReference type="Proteomes" id="UP000070444">
    <property type="component" value="Unassembled WGS sequence"/>
</dbReference>
<dbReference type="PANTHER" id="PTHR31247">
    <property type="entry name" value="TRANSMEMBRANE PROTEIN 198 FAMILY MEMBER"/>
    <property type="match status" value="1"/>
</dbReference>
<keyword evidence="3 7" id="KW-0812">Transmembrane</keyword>
<accession>A0A137P5Y4</accession>
<dbReference type="InterPro" id="IPR040236">
    <property type="entry name" value="TMEM198"/>
</dbReference>
<feature type="non-terminal residue" evidence="9">
    <location>
        <position position="123"/>
    </location>
</feature>
<keyword evidence="5 7" id="KW-0472">Membrane</keyword>
<evidence type="ECO:0000256" key="3">
    <source>
        <dbReference type="ARBA" id="ARBA00022692"/>
    </source>
</evidence>
<feature type="transmembrane region" description="Helical" evidence="7">
    <location>
        <begin position="46"/>
        <end position="67"/>
    </location>
</feature>
<keyword evidence="4 7" id="KW-1133">Transmembrane helix</keyword>
<feature type="transmembrane region" description="Helical" evidence="7">
    <location>
        <begin position="20"/>
        <end position="41"/>
    </location>
</feature>
<protein>
    <recommendedName>
        <fullName evidence="6">Transmembrane protein 198</fullName>
    </recommendedName>
</protein>
<evidence type="ECO:0000313" key="10">
    <source>
        <dbReference type="Proteomes" id="UP000070444"/>
    </source>
</evidence>
<dbReference type="GO" id="GO:0005886">
    <property type="term" value="C:plasma membrane"/>
    <property type="evidence" value="ECO:0007669"/>
    <property type="project" value="TreeGrafter"/>
</dbReference>